<evidence type="ECO:0000313" key="2">
    <source>
        <dbReference type="Proteomes" id="UP001501475"/>
    </source>
</evidence>
<proteinExistence type="predicted"/>
<dbReference type="SUPFAM" id="SSF50800">
    <property type="entry name" value="PK beta-barrel domain-like"/>
    <property type="match status" value="1"/>
</dbReference>
<organism evidence="1 2">
    <name type="scientific">Nostocoides vanveenii</name>
    <dbReference type="NCBI Taxonomy" id="330835"/>
    <lineage>
        <taxon>Bacteria</taxon>
        <taxon>Bacillati</taxon>
        <taxon>Actinomycetota</taxon>
        <taxon>Actinomycetes</taxon>
        <taxon>Micrococcales</taxon>
        <taxon>Intrasporangiaceae</taxon>
        <taxon>Nostocoides</taxon>
    </lineage>
</organism>
<evidence type="ECO:0000313" key="1">
    <source>
        <dbReference type="EMBL" id="GAA1755099.1"/>
    </source>
</evidence>
<sequence length="116" mass="12208">MTVLADPRVVAIRIHPVKDEPGVELANAVVEIDGLAGDRRKKAAVHLVGLPEAATTRANLVIDIPTDRLAELVGRTVAVGSATLAITRTAGNCAGVYADVRTPGMITIEDRFDLVD</sequence>
<evidence type="ECO:0008006" key="3">
    <source>
        <dbReference type="Google" id="ProtNLM"/>
    </source>
</evidence>
<keyword evidence="2" id="KW-1185">Reference proteome</keyword>
<comment type="caution">
    <text evidence="1">The sequence shown here is derived from an EMBL/GenBank/DDBJ whole genome shotgun (WGS) entry which is preliminary data.</text>
</comment>
<protein>
    <recommendedName>
        <fullName evidence="3">tRNA-binding domain-containing protein</fullName>
    </recommendedName>
</protein>
<gene>
    <name evidence="1" type="ORF">GCM10009810_13610</name>
</gene>
<dbReference type="EMBL" id="BAAAPN010000034">
    <property type="protein sequence ID" value="GAA1755099.1"/>
    <property type="molecule type" value="Genomic_DNA"/>
</dbReference>
<dbReference type="Proteomes" id="UP001501475">
    <property type="component" value="Unassembled WGS sequence"/>
</dbReference>
<dbReference type="InterPro" id="IPR011037">
    <property type="entry name" value="Pyrv_Knase-like_insert_dom_sf"/>
</dbReference>
<dbReference type="RefSeq" id="WP_344063946.1">
    <property type="nucleotide sequence ID" value="NZ_BAAAPN010000034.1"/>
</dbReference>
<name>A0ABP4WKY1_9MICO</name>
<accession>A0ABP4WKY1</accession>
<reference evidence="2" key="1">
    <citation type="journal article" date="2019" name="Int. J. Syst. Evol. Microbiol.">
        <title>The Global Catalogue of Microorganisms (GCM) 10K type strain sequencing project: providing services to taxonomists for standard genome sequencing and annotation.</title>
        <authorList>
            <consortium name="The Broad Institute Genomics Platform"/>
            <consortium name="The Broad Institute Genome Sequencing Center for Infectious Disease"/>
            <person name="Wu L."/>
            <person name="Ma J."/>
        </authorList>
    </citation>
    <scope>NUCLEOTIDE SEQUENCE [LARGE SCALE GENOMIC DNA]</scope>
    <source>
        <strain evidence="2">JCM 15591</strain>
    </source>
</reference>